<name>A0A815T518_ADIRI</name>
<dbReference type="GO" id="GO:0005886">
    <property type="term" value="C:plasma membrane"/>
    <property type="evidence" value="ECO:0007669"/>
    <property type="project" value="TreeGrafter"/>
</dbReference>
<dbReference type="SUPFAM" id="SSF52058">
    <property type="entry name" value="L domain-like"/>
    <property type="match status" value="1"/>
</dbReference>
<accession>A0A815T518</accession>
<keyword evidence="4" id="KW-0812">Transmembrane</keyword>
<keyword evidence="4" id="KW-0472">Membrane</keyword>
<dbReference type="InterPro" id="IPR032675">
    <property type="entry name" value="LRR_dom_sf"/>
</dbReference>
<dbReference type="OrthoDB" id="676979at2759"/>
<evidence type="ECO:0000256" key="3">
    <source>
        <dbReference type="ARBA" id="ARBA00022737"/>
    </source>
</evidence>
<dbReference type="InterPro" id="IPR003591">
    <property type="entry name" value="Leu-rich_rpt_typical-subtyp"/>
</dbReference>
<feature type="transmembrane region" description="Helical" evidence="4">
    <location>
        <begin position="681"/>
        <end position="703"/>
    </location>
</feature>
<dbReference type="InterPro" id="IPR001611">
    <property type="entry name" value="Leu-rich_rpt"/>
</dbReference>
<protein>
    <submittedName>
        <fullName evidence="6">Uncharacterized protein</fullName>
    </submittedName>
</protein>
<sequence>MILLKFLFSIVYLISIINLIDSQTICLDNSIITCSCNDGEGVVTCIENHPSNNTFIDWSTFSSDERQRYSFNFINFTRLTSQTFTHFSLTFPLIPKIDFNFTNGIDVIEENIFKSFNYFLDLPIHIRFQSPRNFQLADCAFSQLKYLEFLIDNIQYNDIHHLPYEFNLNAFNQTSIFDIKILNSKEMNFISNKSLSFKWEKVQIVNCSLISVDLLIENLSTFVLDLDFSTNKLIQIPSLIKFSSITDIDLHENFIEQIHSNIFTNLSQVYRIDLSHNRIKHISPGAFIGMHVEILLLNDNLLHSLETVTIHNEVTSFLYSLNETLHTLILSNNILSDFKPIRNLTSLNTLRMCCNQIKHIDEESFQNTHELITIDLSHNHIESIHPHAFKGTILRYLDLTSNPLSTLETTDIVYDEQFRPRNRTTSFLDDVTSTIATLSLMNCRNLLEMNWFVFAKLKLLWLLNLSAIPKTDKFWTFQIRNNNASIVKYDRTSKLEIVLNDIRFNDDDYCLSKTILDNFNSTVLIIDQNHSCNCFVFMFKNLFEPAHYPSCLSNQSIVEELTQQCMNIDLYCLSFVNTTTTTTTIPPTESTSLLSSTPILTTELSSTSSIRPTSQSILSSSLSSTSSSIMTSTLTSTMSSTVTSTTRMRESSISSLTTLTITKNILTTLGATKDNGKWKTILAIMIPCVLIVIVLSLTGIYIVNRKKNKPKESIEMDVGFANNFARK</sequence>
<dbReference type="PANTHER" id="PTHR24369:SF210">
    <property type="entry name" value="CHAOPTIN-RELATED"/>
    <property type="match status" value="1"/>
</dbReference>
<feature type="chain" id="PRO_5032733099" evidence="5">
    <location>
        <begin position="23"/>
        <end position="727"/>
    </location>
</feature>
<gene>
    <name evidence="6" type="ORF">EDS130_LOCUS42672</name>
</gene>
<dbReference type="EMBL" id="CAJNOJ010000638">
    <property type="protein sequence ID" value="CAF1501725.1"/>
    <property type="molecule type" value="Genomic_DNA"/>
</dbReference>
<reference evidence="6" key="1">
    <citation type="submission" date="2021-02" db="EMBL/GenBank/DDBJ databases">
        <authorList>
            <person name="Nowell W R."/>
        </authorList>
    </citation>
    <scope>NUCLEOTIDE SEQUENCE</scope>
</reference>
<dbReference type="AlphaFoldDB" id="A0A815T518"/>
<dbReference type="InterPro" id="IPR050541">
    <property type="entry name" value="LRR_TM_domain-containing"/>
</dbReference>
<dbReference type="Pfam" id="PF13855">
    <property type="entry name" value="LRR_8"/>
    <property type="match status" value="2"/>
</dbReference>
<keyword evidence="2 5" id="KW-0732">Signal</keyword>
<comment type="caution">
    <text evidence="6">The sequence shown here is derived from an EMBL/GenBank/DDBJ whole genome shotgun (WGS) entry which is preliminary data.</text>
</comment>
<organism evidence="6 7">
    <name type="scientific">Adineta ricciae</name>
    <name type="common">Rotifer</name>
    <dbReference type="NCBI Taxonomy" id="249248"/>
    <lineage>
        <taxon>Eukaryota</taxon>
        <taxon>Metazoa</taxon>
        <taxon>Spiralia</taxon>
        <taxon>Gnathifera</taxon>
        <taxon>Rotifera</taxon>
        <taxon>Eurotatoria</taxon>
        <taxon>Bdelloidea</taxon>
        <taxon>Adinetida</taxon>
        <taxon>Adinetidae</taxon>
        <taxon>Adineta</taxon>
    </lineage>
</organism>
<keyword evidence="4" id="KW-1133">Transmembrane helix</keyword>
<evidence type="ECO:0000256" key="5">
    <source>
        <dbReference type="SAM" id="SignalP"/>
    </source>
</evidence>
<dbReference type="Proteomes" id="UP000663852">
    <property type="component" value="Unassembled WGS sequence"/>
</dbReference>
<keyword evidence="1" id="KW-0433">Leucine-rich repeat</keyword>
<evidence type="ECO:0000313" key="6">
    <source>
        <dbReference type="EMBL" id="CAF1501725.1"/>
    </source>
</evidence>
<evidence type="ECO:0000256" key="2">
    <source>
        <dbReference type="ARBA" id="ARBA00022729"/>
    </source>
</evidence>
<evidence type="ECO:0000313" key="7">
    <source>
        <dbReference type="Proteomes" id="UP000663852"/>
    </source>
</evidence>
<dbReference type="Gene3D" id="3.80.10.10">
    <property type="entry name" value="Ribonuclease Inhibitor"/>
    <property type="match status" value="2"/>
</dbReference>
<evidence type="ECO:0000256" key="4">
    <source>
        <dbReference type="SAM" id="Phobius"/>
    </source>
</evidence>
<feature type="signal peptide" evidence="5">
    <location>
        <begin position="1"/>
        <end position="22"/>
    </location>
</feature>
<keyword evidence="3" id="KW-0677">Repeat</keyword>
<dbReference type="PANTHER" id="PTHR24369">
    <property type="entry name" value="ANTIGEN BSP, PUTATIVE-RELATED"/>
    <property type="match status" value="1"/>
</dbReference>
<dbReference type="PROSITE" id="PS51450">
    <property type="entry name" value="LRR"/>
    <property type="match status" value="2"/>
</dbReference>
<proteinExistence type="predicted"/>
<evidence type="ECO:0000256" key="1">
    <source>
        <dbReference type="ARBA" id="ARBA00022614"/>
    </source>
</evidence>
<dbReference type="SMART" id="SM00369">
    <property type="entry name" value="LRR_TYP"/>
    <property type="match status" value="4"/>
</dbReference>